<dbReference type="EMBL" id="BSXW01001054">
    <property type="protein sequence ID" value="GMF33205.1"/>
    <property type="molecule type" value="Genomic_DNA"/>
</dbReference>
<accession>A0A9W7CHH3</accession>
<comment type="caution">
    <text evidence="1">The sequence shown here is derived from an EMBL/GenBank/DDBJ whole genome shotgun (WGS) entry which is preliminary data.</text>
</comment>
<proteinExistence type="predicted"/>
<name>A0A9W7CHH3_9STRA</name>
<evidence type="ECO:0000313" key="2">
    <source>
        <dbReference type="Proteomes" id="UP001165083"/>
    </source>
</evidence>
<keyword evidence="2" id="KW-1185">Reference proteome</keyword>
<dbReference type="OrthoDB" id="129471at2759"/>
<organism evidence="1 2">
    <name type="scientific">Phytophthora lilii</name>
    <dbReference type="NCBI Taxonomy" id="2077276"/>
    <lineage>
        <taxon>Eukaryota</taxon>
        <taxon>Sar</taxon>
        <taxon>Stramenopiles</taxon>
        <taxon>Oomycota</taxon>
        <taxon>Peronosporomycetes</taxon>
        <taxon>Peronosporales</taxon>
        <taxon>Peronosporaceae</taxon>
        <taxon>Phytophthora</taxon>
    </lineage>
</organism>
<evidence type="ECO:0000313" key="1">
    <source>
        <dbReference type="EMBL" id="GMF33205.1"/>
    </source>
</evidence>
<gene>
    <name evidence="1" type="ORF">Plil01_001416000</name>
</gene>
<protein>
    <submittedName>
        <fullName evidence="1">Unnamed protein product</fullName>
    </submittedName>
</protein>
<reference evidence="1" key="1">
    <citation type="submission" date="2023-04" db="EMBL/GenBank/DDBJ databases">
        <title>Phytophthora lilii NBRC 32176.</title>
        <authorList>
            <person name="Ichikawa N."/>
            <person name="Sato H."/>
            <person name="Tonouchi N."/>
        </authorList>
    </citation>
    <scope>NUCLEOTIDE SEQUENCE</scope>
    <source>
        <strain evidence="1">NBRC 32176</strain>
    </source>
</reference>
<dbReference type="AlphaFoldDB" id="A0A9W7CHH3"/>
<dbReference type="Proteomes" id="UP001165083">
    <property type="component" value="Unassembled WGS sequence"/>
</dbReference>
<sequence>MAPVKWNQGGYDAVLIDKAEQLIRLVTGDLNQVAVVELCLVVPTANLEEVTLPVSKEGFKSVVVVALSTSRAP</sequence>